<dbReference type="PIRSF" id="PIRSF005522">
    <property type="entry name" value="UCP005522"/>
    <property type="match status" value="1"/>
</dbReference>
<dbReference type="InterPro" id="IPR025841">
    <property type="entry name" value="CP_ATPgrasp_2"/>
</dbReference>
<dbReference type="AlphaFoldDB" id="A0A975CCV9"/>
<feature type="domain" description="Circularly permuted ATP-grasp type 2" evidence="2">
    <location>
        <begin position="87"/>
        <end position="466"/>
    </location>
</feature>
<proteinExistence type="predicted"/>
<name>A0A975CCV9_9BURK</name>
<dbReference type="RefSeq" id="WP_208007353.1">
    <property type="nucleotide sequence ID" value="NZ_CP071796.1"/>
</dbReference>
<dbReference type="EMBL" id="CP071796">
    <property type="protein sequence ID" value="QTD43945.1"/>
    <property type="molecule type" value="Genomic_DNA"/>
</dbReference>
<evidence type="ECO:0000259" key="2">
    <source>
        <dbReference type="Pfam" id="PF14403"/>
    </source>
</evidence>
<dbReference type="Gene3D" id="3.40.50.11290">
    <property type="match status" value="1"/>
</dbReference>
<feature type="region of interest" description="Disordered" evidence="1">
    <location>
        <begin position="474"/>
        <end position="514"/>
    </location>
</feature>
<dbReference type="Pfam" id="PF14403">
    <property type="entry name" value="CP_ATPgrasp_2"/>
    <property type="match status" value="1"/>
</dbReference>
<evidence type="ECO:0000313" key="4">
    <source>
        <dbReference type="Proteomes" id="UP000663903"/>
    </source>
</evidence>
<sequence length="514" mass="56952">MHPFDEMFEALADAAANPRGYAAGRDVRQHYRSYAQWLSSQSGEVMTARREEAEMIFRRVGITFAVYGAKDEDGAGTERLIPFDLIPRIIPAAEWDMLERGLVQRVTALNRFIHDVYHGQEILRAGVIPSGQVLRNSQYRAIMKDVAVPHDVYSHISGVDIVRAGSEGGQGEYYVLEDNLRVPSGVSYMLEDRKMMMRLFPGLFSQYRVAPVAHYPDLLLETLRASSPAASANPAVVVLTPGMYNSAYFEHAFLAQQMGVELVEGQDLFVRDDFVYMRTTRGPKRVDVIYRRVDDDFLDSQVFRPDSTLGCAGLMRAYRAGHVTICNAVGTGVADDKSIYPFVPKMIEFYLGEKPILNNVPTYMCRDPEDLKYVMANMQDLVVKEVHGAGGYGMLVGPASTAAEIDDFRKAVLARPEGYIAQPTLSLSSCPTYVDSGIAPRHIDLRPFVLSGKEVQMVPGGLTRVALKEGSLVVNSSQGGGTKDTWVLEDDSGAQRQSQSQGQGQSQWQRQSHG</sequence>
<accession>A0A975CCV9</accession>
<gene>
    <name evidence="3" type="ORF">J1M35_12410</name>
</gene>
<keyword evidence="4" id="KW-1185">Reference proteome</keyword>
<dbReference type="Gene3D" id="3.30.1490.270">
    <property type="match status" value="1"/>
</dbReference>
<protein>
    <submittedName>
        <fullName evidence="3">Circularly permuted type 2 ATP-grasp protein</fullName>
    </submittedName>
</protein>
<organism evidence="3 4">
    <name type="scientific">Ottowia testudinis</name>
    <dbReference type="NCBI Taxonomy" id="2816950"/>
    <lineage>
        <taxon>Bacteria</taxon>
        <taxon>Pseudomonadati</taxon>
        <taxon>Pseudomonadota</taxon>
        <taxon>Betaproteobacteria</taxon>
        <taxon>Burkholderiales</taxon>
        <taxon>Comamonadaceae</taxon>
        <taxon>Ottowia</taxon>
    </lineage>
</organism>
<evidence type="ECO:0000256" key="1">
    <source>
        <dbReference type="SAM" id="MobiDB-lite"/>
    </source>
</evidence>
<dbReference type="InterPro" id="IPR016450">
    <property type="entry name" value="UCP005522"/>
</dbReference>
<dbReference type="InterPro" id="IPR051680">
    <property type="entry name" value="ATP-dep_Glu-Cys_Ligase-2"/>
</dbReference>
<dbReference type="SUPFAM" id="SSF56059">
    <property type="entry name" value="Glutathione synthetase ATP-binding domain-like"/>
    <property type="match status" value="1"/>
</dbReference>
<dbReference type="PANTHER" id="PTHR34595">
    <property type="entry name" value="BLR5612 PROTEIN"/>
    <property type="match status" value="1"/>
</dbReference>
<feature type="compositionally biased region" description="Low complexity" evidence="1">
    <location>
        <begin position="494"/>
        <end position="514"/>
    </location>
</feature>
<evidence type="ECO:0000313" key="3">
    <source>
        <dbReference type="EMBL" id="QTD43945.1"/>
    </source>
</evidence>
<reference evidence="3" key="1">
    <citation type="submission" date="2021-03" db="EMBL/GenBank/DDBJ databases">
        <title>Ottowia sp. 27C isolated from the cloaca of a Giant Asian pond turtle (Heosemys grandis).</title>
        <authorList>
            <person name="Spergser J."/>
            <person name="Busse H.-J."/>
        </authorList>
    </citation>
    <scope>NUCLEOTIDE SEQUENCE</scope>
    <source>
        <strain evidence="3">27C</strain>
    </source>
</reference>
<dbReference type="KEGG" id="otd:J1M35_12410"/>
<dbReference type="Proteomes" id="UP000663903">
    <property type="component" value="Chromosome"/>
</dbReference>
<dbReference type="PANTHER" id="PTHR34595:SF7">
    <property type="entry name" value="SLL1039 PROTEIN"/>
    <property type="match status" value="1"/>
</dbReference>